<protein>
    <recommendedName>
        <fullName evidence="3">SnoaL-like domain-containing protein</fullName>
    </recommendedName>
</protein>
<accession>A0AA39GAE7</accession>
<dbReference type="AlphaFoldDB" id="A0AA39GAE7"/>
<evidence type="ECO:0000313" key="1">
    <source>
        <dbReference type="EMBL" id="KAK0383692.1"/>
    </source>
</evidence>
<gene>
    <name evidence="1" type="ORF">NLU13_9603</name>
</gene>
<evidence type="ECO:0000313" key="2">
    <source>
        <dbReference type="Proteomes" id="UP001175261"/>
    </source>
</evidence>
<sequence length="157" mass="17871">MSTLAKVMRATAEAYLNSFVRASRNKDIREISVNCTDDCQRLVGPASFLQLVGAPLDLKMSNAEYESQFGTMAFYNLQACIISKLVVDEETLRAAAKSELIGEFVDGRKISRTNVWFLDFTADGTKICKVYQHLDFHEALEFRRVLAEYKRVKNEEE</sequence>
<comment type="caution">
    <text evidence="1">The sequence shown here is derived from an EMBL/GenBank/DDBJ whole genome shotgun (WGS) entry which is preliminary data.</text>
</comment>
<dbReference type="Proteomes" id="UP001175261">
    <property type="component" value="Unassembled WGS sequence"/>
</dbReference>
<dbReference type="EMBL" id="JAPDFR010000009">
    <property type="protein sequence ID" value="KAK0383692.1"/>
    <property type="molecule type" value="Genomic_DNA"/>
</dbReference>
<organism evidence="1 2">
    <name type="scientific">Sarocladium strictum</name>
    <name type="common">Black bundle disease fungus</name>
    <name type="synonym">Acremonium strictum</name>
    <dbReference type="NCBI Taxonomy" id="5046"/>
    <lineage>
        <taxon>Eukaryota</taxon>
        <taxon>Fungi</taxon>
        <taxon>Dikarya</taxon>
        <taxon>Ascomycota</taxon>
        <taxon>Pezizomycotina</taxon>
        <taxon>Sordariomycetes</taxon>
        <taxon>Hypocreomycetidae</taxon>
        <taxon>Hypocreales</taxon>
        <taxon>Sarocladiaceae</taxon>
        <taxon>Sarocladium</taxon>
    </lineage>
</organism>
<evidence type="ECO:0008006" key="3">
    <source>
        <dbReference type="Google" id="ProtNLM"/>
    </source>
</evidence>
<name>A0AA39GAE7_SARSR</name>
<keyword evidence="2" id="KW-1185">Reference proteome</keyword>
<proteinExistence type="predicted"/>
<reference evidence="1" key="1">
    <citation type="submission" date="2022-10" db="EMBL/GenBank/DDBJ databases">
        <title>Determination and structural analysis of whole genome sequence of Sarocladium strictum F4-1.</title>
        <authorList>
            <person name="Hu L."/>
            <person name="Jiang Y."/>
        </authorList>
    </citation>
    <scope>NUCLEOTIDE SEQUENCE</scope>
    <source>
        <strain evidence="1">F4-1</strain>
    </source>
</reference>